<comment type="similarity">
    <text evidence="8">Belongs to the binding-protein-dependent transport system permease family. LivHM subfamily.</text>
</comment>
<keyword evidence="11" id="KW-1185">Reference proteome</keyword>
<evidence type="ECO:0000256" key="2">
    <source>
        <dbReference type="ARBA" id="ARBA00022448"/>
    </source>
</evidence>
<dbReference type="PANTHER" id="PTHR11795:SF442">
    <property type="entry name" value="ABC TRANSPORTER ATP-BINDING PROTEIN"/>
    <property type="match status" value="1"/>
</dbReference>
<evidence type="ECO:0000313" key="11">
    <source>
        <dbReference type="Proteomes" id="UP000298781"/>
    </source>
</evidence>
<feature type="transmembrane region" description="Helical" evidence="9">
    <location>
        <begin position="226"/>
        <end position="253"/>
    </location>
</feature>
<organism evidence="10 11">
    <name type="scientific">Phreatobacter stygius</name>
    <dbReference type="NCBI Taxonomy" id="1940610"/>
    <lineage>
        <taxon>Bacteria</taxon>
        <taxon>Pseudomonadati</taxon>
        <taxon>Pseudomonadota</taxon>
        <taxon>Alphaproteobacteria</taxon>
        <taxon>Hyphomicrobiales</taxon>
        <taxon>Phreatobacteraceae</taxon>
        <taxon>Phreatobacter</taxon>
    </lineage>
</organism>
<evidence type="ECO:0000256" key="8">
    <source>
        <dbReference type="ARBA" id="ARBA00037998"/>
    </source>
</evidence>
<keyword evidence="6 9" id="KW-1133">Transmembrane helix</keyword>
<dbReference type="InterPro" id="IPR001851">
    <property type="entry name" value="ABC_transp_permease"/>
</dbReference>
<reference evidence="10 11" key="1">
    <citation type="submission" date="2019-04" db="EMBL/GenBank/DDBJ databases">
        <title>Phreatobacter aquaticus sp. nov.</title>
        <authorList>
            <person name="Choi A."/>
        </authorList>
    </citation>
    <scope>NUCLEOTIDE SEQUENCE [LARGE SCALE GENOMIC DNA]</scope>
    <source>
        <strain evidence="10 11">KCTC 52518</strain>
    </source>
</reference>
<evidence type="ECO:0000256" key="7">
    <source>
        <dbReference type="ARBA" id="ARBA00023136"/>
    </source>
</evidence>
<dbReference type="AlphaFoldDB" id="A0A4D7APT3"/>
<comment type="subcellular location">
    <subcellularLocation>
        <location evidence="1">Cell membrane</location>
        <topology evidence="1">Multi-pass membrane protein</topology>
    </subcellularLocation>
</comment>
<dbReference type="EMBL" id="CP039690">
    <property type="protein sequence ID" value="QCI63214.1"/>
    <property type="molecule type" value="Genomic_DNA"/>
</dbReference>
<keyword evidence="3" id="KW-1003">Cell membrane</keyword>
<dbReference type="GO" id="GO:0022857">
    <property type="term" value="F:transmembrane transporter activity"/>
    <property type="evidence" value="ECO:0007669"/>
    <property type="project" value="InterPro"/>
</dbReference>
<dbReference type="Pfam" id="PF02653">
    <property type="entry name" value="BPD_transp_2"/>
    <property type="match status" value="1"/>
</dbReference>
<dbReference type="RefSeq" id="WP_136958675.1">
    <property type="nucleotide sequence ID" value="NZ_CP039690.1"/>
</dbReference>
<feature type="transmembrane region" description="Helical" evidence="9">
    <location>
        <begin position="98"/>
        <end position="116"/>
    </location>
</feature>
<dbReference type="OrthoDB" id="9807115at2"/>
<feature type="transmembrane region" description="Helical" evidence="9">
    <location>
        <begin position="6"/>
        <end position="27"/>
    </location>
</feature>
<dbReference type="InterPro" id="IPR052157">
    <property type="entry name" value="BCAA_transport_permease"/>
</dbReference>
<evidence type="ECO:0000256" key="3">
    <source>
        <dbReference type="ARBA" id="ARBA00022475"/>
    </source>
</evidence>
<evidence type="ECO:0000256" key="9">
    <source>
        <dbReference type="SAM" id="Phobius"/>
    </source>
</evidence>
<evidence type="ECO:0000313" key="10">
    <source>
        <dbReference type="EMBL" id="QCI63214.1"/>
    </source>
</evidence>
<dbReference type="CDD" id="cd06582">
    <property type="entry name" value="TM_PBP1_LivH_like"/>
    <property type="match status" value="1"/>
</dbReference>
<keyword evidence="5" id="KW-0029">Amino-acid transport</keyword>
<feature type="transmembrane region" description="Helical" evidence="9">
    <location>
        <begin position="191"/>
        <end position="214"/>
    </location>
</feature>
<feature type="transmembrane region" description="Helical" evidence="9">
    <location>
        <begin position="153"/>
        <end position="171"/>
    </location>
</feature>
<evidence type="ECO:0000256" key="4">
    <source>
        <dbReference type="ARBA" id="ARBA00022692"/>
    </source>
</evidence>
<dbReference type="GO" id="GO:0006865">
    <property type="term" value="P:amino acid transport"/>
    <property type="evidence" value="ECO:0007669"/>
    <property type="project" value="UniProtKB-KW"/>
</dbReference>
<accession>A0A4D7APT3</accession>
<evidence type="ECO:0000256" key="5">
    <source>
        <dbReference type="ARBA" id="ARBA00022970"/>
    </source>
</evidence>
<evidence type="ECO:0000256" key="1">
    <source>
        <dbReference type="ARBA" id="ARBA00004651"/>
    </source>
</evidence>
<feature type="transmembrane region" description="Helical" evidence="9">
    <location>
        <begin position="259"/>
        <end position="280"/>
    </location>
</feature>
<proteinExistence type="inferred from homology"/>
<name>A0A4D7APT3_9HYPH</name>
<evidence type="ECO:0000256" key="6">
    <source>
        <dbReference type="ARBA" id="ARBA00022989"/>
    </source>
</evidence>
<dbReference type="GO" id="GO:0005886">
    <property type="term" value="C:plasma membrane"/>
    <property type="evidence" value="ECO:0007669"/>
    <property type="project" value="UniProtKB-SubCell"/>
</dbReference>
<keyword evidence="7 9" id="KW-0472">Membrane</keyword>
<dbReference type="PANTHER" id="PTHR11795">
    <property type="entry name" value="BRANCHED-CHAIN AMINO ACID TRANSPORT SYSTEM PERMEASE PROTEIN LIVH"/>
    <property type="match status" value="1"/>
</dbReference>
<feature type="transmembrane region" description="Helical" evidence="9">
    <location>
        <begin position="65"/>
        <end position="86"/>
    </location>
</feature>
<dbReference type="Proteomes" id="UP000298781">
    <property type="component" value="Chromosome"/>
</dbReference>
<keyword evidence="4 9" id="KW-0812">Transmembrane</keyword>
<sequence>MNASGLLTVLVDGIAYGMLLFLFSIGLSITLGLMRFINLAHGAFAMGGGYVLVVLVGMAGLPFLLALPVAFVAAGLLGAALELTVIRHVYRKSELQQVLFSIGLAFAAGAIANILFGPQQQPIPLPGWATHMVTVLGIAISGYRLFVMGCGLVALGLLIALFNHTLFGARVRAAVDKRVTAEGIGINVGRLFAAAFSLGAAFAGLGGALAVGFLGLDPSFPLKYLVIVLMVVAIGGPGSISGSFVAALFLGVADALFKYWLPEVGGFVIYAILVAVMIVLPKGLAGKPA</sequence>
<keyword evidence="2" id="KW-0813">Transport</keyword>
<feature type="transmembrane region" description="Helical" evidence="9">
    <location>
        <begin position="39"/>
        <end position="59"/>
    </location>
</feature>
<protein>
    <submittedName>
        <fullName evidence="10">Branched-chain amino acid ABC transporter permease</fullName>
    </submittedName>
</protein>
<gene>
    <name evidence="10" type="ORF">E8M01_02565</name>
</gene>
<dbReference type="KEGG" id="pstg:E8M01_02565"/>